<dbReference type="Gene3D" id="3.30.420.40">
    <property type="match status" value="1"/>
</dbReference>
<name>A0A0H3XMZ6_9MOLU</name>
<dbReference type="Pfam" id="PF00814">
    <property type="entry name" value="TsaD"/>
    <property type="match status" value="1"/>
</dbReference>
<dbReference type="InterPro" id="IPR000905">
    <property type="entry name" value="Gcp-like_dom"/>
</dbReference>
<sequence length="193" mass="21950">MLNLFIDTSSKYLTLILEQDDKLIDHLHIIGERKHTEQTLPAINALLAKHHYKLKNVNNFYLTKGPGSYTGVRVGVTIAKTIKTINPLVKVYLITSLLYQAGRIDAVSLLDAKGGKFYFAVVSKGNEVIPSQVLDEPTILEIAKKYPEFPIIKDQLDEPQFDYLNNYFNLKNKFELIKDINEIKPLYLKKAVG</sequence>
<dbReference type="EMBL" id="CP011856">
    <property type="protein sequence ID" value="AKM54477.1"/>
    <property type="molecule type" value="Genomic_DNA"/>
</dbReference>
<dbReference type="SUPFAM" id="SSF53067">
    <property type="entry name" value="Actin-like ATPase domain"/>
    <property type="match status" value="1"/>
</dbReference>
<dbReference type="Proteomes" id="UP000035661">
    <property type="component" value="Chromosome"/>
</dbReference>
<evidence type="ECO:0000313" key="2">
    <source>
        <dbReference type="EMBL" id="AKM54477.1"/>
    </source>
</evidence>
<dbReference type="NCBIfam" id="TIGR03725">
    <property type="entry name" value="T6A_YeaZ"/>
    <property type="match status" value="1"/>
</dbReference>
<gene>
    <name evidence="2" type="primary">tsaB</name>
    <name evidence="2" type="ORF">SERIO_v1c09170</name>
</gene>
<keyword evidence="3" id="KW-1185">Reference proteome</keyword>
<dbReference type="GO" id="GO:0002949">
    <property type="term" value="P:tRNA threonylcarbamoyladenosine modification"/>
    <property type="evidence" value="ECO:0007669"/>
    <property type="project" value="InterPro"/>
</dbReference>
<dbReference type="STRING" id="315358.SERIO_v1c09170"/>
<reference evidence="3" key="2">
    <citation type="submission" date="2015-06" db="EMBL/GenBank/DDBJ databases">
        <title>Complete genome sequence of Spiroplasma eriocheiris TDA-040725-5 (DSM 21848).</title>
        <authorList>
            <person name="Lo W.-S."/>
            <person name="Kuo C.-H."/>
        </authorList>
    </citation>
    <scope>NUCLEOTIDE SEQUENCE [LARGE SCALE GENOMIC DNA]</scope>
    <source>
        <strain evidence="3">TDA-040725-5</strain>
    </source>
</reference>
<dbReference type="InterPro" id="IPR043129">
    <property type="entry name" value="ATPase_NBD"/>
</dbReference>
<organism evidence="2 3">
    <name type="scientific">Spiroplasma eriocheiris</name>
    <dbReference type="NCBI Taxonomy" id="315358"/>
    <lineage>
        <taxon>Bacteria</taxon>
        <taxon>Bacillati</taxon>
        <taxon>Mycoplasmatota</taxon>
        <taxon>Mollicutes</taxon>
        <taxon>Entomoplasmatales</taxon>
        <taxon>Spiroplasmataceae</taxon>
        <taxon>Spiroplasma</taxon>
    </lineage>
</organism>
<accession>A0A0H3XMZ6</accession>
<dbReference type="InterPro" id="IPR022496">
    <property type="entry name" value="T6A_TsaB"/>
</dbReference>
<evidence type="ECO:0000313" key="3">
    <source>
        <dbReference type="Proteomes" id="UP000035661"/>
    </source>
</evidence>
<proteinExistence type="predicted"/>
<dbReference type="PATRIC" id="fig|743698.3.peg.926"/>
<dbReference type="AlphaFoldDB" id="A0A0H3XMZ6"/>
<dbReference type="Gene3D" id="3.30.420.200">
    <property type="match status" value="1"/>
</dbReference>
<reference evidence="2 3" key="1">
    <citation type="journal article" date="2015" name="Genome Biol. Evol.">
        <title>Found and Lost: The Fates of Horizontally Acquired Genes in Arthropod-Symbiotic Spiroplasma.</title>
        <authorList>
            <person name="Lo W.S."/>
            <person name="Gasparich G.E."/>
            <person name="Kuo C.H."/>
        </authorList>
    </citation>
    <scope>NUCLEOTIDE SEQUENCE [LARGE SCALE GENOMIC DNA]</scope>
    <source>
        <strain evidence="3">TDA-040725-5</strain>
    </source>
</reference>
<evidence type="ECO:0000259" key="1">
    <source>
        <dbReference type="Pfam" id="PF00814"/>
    </source>
</evidence>
<protein>
    <submittedName>
        <fullName evidence="2">tRNA threonylcarbamoyladenosine biosynthesis protein TsaB</fullName>
    </submittedName>
</protein>
<dbReference type="KEGG" id="seri:SERIO_v1c09170"/>
<dbReference type="RefSeq" id="WP_047791676.1">
    <property type="nucleotide sequence ID" value="NZ_CP011856.1"/>
</dbReference>
<feature type="domain" description="Gcp-like" evidence="1">
    <location>
        <begin position="32"/>
        <end position="138"/>
    </location>
</feature>